<feature type="domain" description="Multidrug resistance protein MdtA-like barrel-sandwich hybrid" evidence="4">
    <location>
        <begin position="60"/>
        <end position="179"/>
    </location>
</feature>
<dbReference type="Gene3D" id="2.40.50.100">
    <property type="match status" value="1"/>
</dbReference>
<dbReference type="Pfam" id="PF25917">
    <property type="entry name" value="BSH_RND"/>
    <property type="match status" value="1"/>
</dbReference>
<evidence type="ECO:0000256" key="2">
    <source>
        <dbReference type="ARBA" id="ARBA00009477"/>
    </source>
</evidence>
<comment type="caution">
    <text evidence="7">The sequence shown here is derived from an EMBL/GenBank/DDBJ whole genome shotgun (WGS) entry which is preliminary data.</text>
</comment>
<name>A0AAE3QVH5_9BACT</name>
<dbReference type="InterPro" id="IPR058627">
    <property type="entry name" value="MdtA-like_C"/>
</dbReference>
<dbReference type="Proteomes" id="UP001241110">
    <property type="component" value="Unassembled WGS sequence"/>
</dbReference>
<feature type="chain" id="PRO_5042144326" evidence="3">
    <location>
        <begin position="24"/>
        <end position="361"/>
    </location>
</feature>
<evidence type="ECO:0000259" key="4">
    <source>
        <dbReference type="Pfam" id="PF25917"/>
    </source>
</evidence>
<dbReference type="InterPro" id="IPR006143">
    <property type="entry name" value="RND_pump_MFP"/>
</dbReference>
<dbReference type="RefSeq" id="WP_313989509.1">
    <property type="nucleotide sequence ID" value="NZ_JASJOS010000028.1"/>
</dbReference>
<protein>
    <submittedName>
        <fullName evidence="7">Efflux RND transporter periplasmic adaptor subunit</fullName>
    </submittedName>
</protein>
<comment type="subcellular location">
    <subcellularLocation>
        <location evidence="1">Cell envelope</location>
    </subcellularLocation>
</comment>
<evidence type="ECO:0000313" key="7">
    <source>
        <dbReference type="EMBL" id="MDJ1486135.1"/>
    </source>
</evidence>
<feature type="domain" description="Multidrug resistance protein MdtA-like beta-barrel" evidence="5">
    <location>
        <begin position="189"/>
        <end position="269"/>
    </location>
</feature>
<dbReference type="Gene3D" id="1.10.287.470">
    <property type="entry name" value="Helix hairpin bin"/>
    <property type="match status" value="1"/>
</dbReference>
<evidence type="ECO:0000256" key="3">
    <source>
        <dbReference type="SAM" id="SignalP"/>
    </source>
</evidence>
<dbReference type="PANTHER" id="PTHR30158:SF23">
    <property type="entry name" value="MULTIDRUG RESISTANCE PROTEIN MEXA"/>
    <property type="match status" value="1"/>
</dbReference>
<dbReference type="EMBL" id="JASJOS010000028">
    <property type="protein sequence ID" value="MDJ1486135.1"/>
    <property type="molecule type" value="Genomic_DNA"/>
</dbReference>
<feature type="domain" description="Multidrug resistance protein MdtA-like C-terminal permuted SH3" evidence="6">
    <location>
        <begin position="275"/>
        <end position="334"/>
    </location>
</feature>
<evidence type="ECO:0000313" key="8">
    <source>
        <dbReference type="Proteomes" id="UP001241110"/>
    </source>
</evidence>
<dbReference type="Pfam" id="PF25944">
    <property type="entry name" value="Beta-barrel_RND"/>
    <property type="match status" value="1"/>
</dbReference>
<dbReference type="AlphaFoldDB" id="A0AAE3QVH5"/>
<reference evidence="7" key="1">
    <citation type="submission" date="2023-05" db="EMBL/GenBank/DDBJ databases">
        <authorList>
            <person name="Zhang X."/>
        </authorList>
    </citation>
    <scope>NUCLEOTIDE SEQUENCE</scope>
    <source>
        <strain evidence="7">YF14B1</strain>
    </source>
</reference>
<organism evidence="7 8">
    <name type="scientific">Xanthocytophaga flava</name>
    <dbReference type="NCBI Taxonomy" id="3048013"/>
    <lineage>
        <taxon>Bacteria</taxon>
        <taxon>Pseudomonadati</taxon>
        <taxon>Bacteroidota</taxon>
        <taxon>Cytophagia</taxon>
        <taxon>Cytophagales</taxon>
        <taxon>Rhodocytophagaceae</taxon>
        <taxon>Xanthocytophaga</taxon>
    </lineage>
</organism>
<dbReference type="GO" id="GO:0005886">
    <property type="term" value="C:plasma membrane"/>
    <property type="evidence" value="ECO:0007669"/>
    <property type="project" value="TreeGrafter"/>
</dbReference>
<gene>
    <name evidence="7" type="ORF">QNI16_36975</name>
</gene>
<sequence>MSRIFMFMSLCALLCYTSCTSHKEEEKEEETEFLVTSPLQKDTTVLRDYVCQIHAISHIELRALEKGYLQKIFVDEGKMVKKGQIMFQIMPMLYQAELEKSKAEANFAEIEYLNTKRLADSNVVAPNELALAKAKLNKAKAELSLSQVHLGFTEIKAPFDGIMDHFQVRLGSLVDEGDLLTTLSDNSKMWVYFNVPEAEYLDYKTKVKKDSLIKVNLMMANNQLFDYPGVVETIEADFNNETGNIAFRATFPNPNGLLRHGETGNIRMTIPLKGALIIPQKSTFEVLEKKYVFVVGKDHVVHQKEITISAEMPDIYIVKDGLAADEKIMLEGIRKVKEGDKIEFKYEEPKSVISHLKVYVE</sequence>
<evidence type="ECO:0000259" key="6">
    <source>
        <dbReference type="Pfam" id="PF25967"/>
    </source>
</evidence>
<accession>A0AAE3QVH5</accession>
<dbReference type="Gene3D" id="2.40.420.20">
    <property type="match status" value="1"/>
</dbReference>
<proteinExistence type="inferred from homology"/>
<dbReference type="GO" id="GO:0046677">
    <property type="term" value="P:response to antibiotic"/>
    <property type="evidence" value="ECO:0007669"/>
    <property type="project" value="TreeGrafter"/>
</dbReference>
<dbReference type="InterPro" id="IPR058626">
    <property type="entry name" value="MdtA-like_b-barrel"/>
</dbReference>
<dbReference type="Gene3D" id="2.40.30.170">
    <property type="match status" value="1"/>
</dbReference>
<dbReference type="PANTHER" id="PTHR30158">
    <property type="entry name" value="ACRA/E-RELATED COMPONENT OF DRUG EFFLUX TRANSPORTER"/>
    <property type="match status" value="1"/>
</dbReference>
<comment type="similarity">
    <text evidence="2">Belongs to the membrane fusion protein (MFP) (TC 8.A.1) family.</text>
</comment>
<evidence type="ECO:0000256" key="1">
    <source>
        <dbReference type="ARBA" id="ARBA00004196"/>
    </source>
</evidence>
<dbReference type="GO" id="GO:0030313">
    <property type="term" value="C:cell envelope"/>
    <property type="evidence" value="ECO:0007669"/>
    <property type="project" value="UniProtKB-SubCell"/>
</dbReference>
<dbReference type="GO" id="GO:0022857">
    <property type="term" value="F:transmembrane transporter activity"/>
    <property type="evidence" value="ECO:0007669"/>
    <property type="project" value="InterPro"/>
</dbReference>
<dbReference type="Pfam" id="PF25967">
    <property type="entry name" value="RND-MFP_C"/>
    <property type="match status" value="1"/>
</dbReference>
<keyword evidence="3" id="KW-0732">Signal</keyword>
<evidence type="ECO:0000259" key="5">
    <source>
        <dbReference type="Pfam" id="PF25944"/>
    </source>
</evidence>
<feature type="signal peptide" evidence="3">
    <location>
        <begin position="1"/>
        <end position="23"/>
    </location>
</feature>
<dbReference type="InterPro" id="IPR058625">
    <property type="entry name" value="MdtA-like_BSH"/>
</dbReference>
<dbReference type="SUPFAM" id="SSF111369">
    <property type="entry name" value="HlyD-like secretion proteins"/>
    <property type="match status" value="1"/>
</dbReference>
<dbReference type="NCBIfam" id="TIGR01730">
    <property type="entry name" value="RND_mfp"/>
    <property type="match status" value="1"/>
</dbReference>